<dbReference type="Pfam" id="PF01532">
    <property type="entry name" value="Glyco_hydro_47"/>
    <property type="match status" value="1"/>
</dbReference>
<dbReference type="InterPro" id="IPR050749">
    <property type="entry name" value="Glycosyl_Hydrolase_47"/>
</dbReference>
<evidence type="ECO:0000256" key="13">
    <source>
        <dbReference type="RuleBase" id="RU361193"/>
    </source>
</evidence>
<feature type="active site" evidence="10">
    <location>
        <position position="302"/>
    </location>
</feature>
<dbReference type="GO" id="GO:0016020">
    <property type="term" value="C:membrane"/>
    <property type="evidence" value="ECO:0007669"/>
    <property type="project" value="InterPro"/>
</dbReference>
<keyword evidence="7 12" id="KW-1015">Disulfide bond</keyword>
<keyword evidence="4 11" id="KW-0479">Metal-binding</keyword>
<evidence type="ECO:0000256" key="10">
    <source>
        <dbReference type="PIRSR" id="PIRSR601382-1"/>
    </source>
</evidence>
<keyword evidence="16" id="KW-1185">Reference proteome</keyword>
<evidence type="ECO:0000256" key="2">
    <source>
        <dbReference type="ARBA" id="ARBA00004922"/>
    </source>
</evidence>
<comment type="similarity">
    <text evidence="3 13">Belongs to the glycosyl hydrolase 47 family.</text>
</comment>
<feature type="active site" evidence="10">
    <location>
        <position position="453"/>
    </location>
</feature>
<dbReference type="GO" id="GO:0005783">
    <property type="term" value="C:endoplasmic reticulum"/>
    <property type="evidence" value="ECO:0007669"/>
    <property type="project" value="TreeGrafter"/>
</dbReference>
<dbReference type="OrthoDB" id="8118055at2759"/>
<dbReference type="SUPFAM" id="SSF48225">
    <property type="entry name" value="Seven-hairpin glycosidases"/>
    <property type="match status" value="1"/>
</dbReference>
<organism evidence="15 16">
    <name type="scientific">Trichomonascus ciferrii</name>
    <dbReference type="NCBI Taxonomy" id="44093"/>
    <lineage>
        <taxon>Eukaryota</taxon>
        <taxon>Fungi</taxon>
        <taxon>Dikarya</taxon>
        <taxon>Ascomycota</taxon>
        <taxon>Saccharomycotina</taxon>
        <taxon>Dipodascomycetes</taxon>
        <taxon>Dipodascales</taxon>
        <taxon>Trichomonascaceae</taxon>
        <taxon>Trichomonascus</taxon>
        <taxon>Trichomonascus ciferrii complex</taxon>
    </lineage>
</organism>
<accession>A0A642UPW6</accession>
<comment type="catalytic activity">
    <reaction evidence="9">
        <text>N(4)-(alpha-D-Man-(1-&gt;2)-alpha-D-Man-(1-&gt;2)-alpha-D-Man-(1-&gt;3)-[alpha-D-Man-(1-&gt;2)-alpha-D-Man-(1-&gt;3)-[alpha-D-Man-(1-&gt;2)-alpha-D-Man-(1-&gt;6)]-alpha-D-Man-(1-&gt;6)]-beta-D-Man-(1-&gt;4)-beta-D-GlcNAc-(1-&gt;4)-beta-D-GlcNAc)-L-asparaginyl-[protein] (N-glucan mannose isomer 9A1,2,3B1,2,3) + 4 H2O = N(4)-(alpha-D-Man-(1-&gt;3)-[alpha-D-Man-(1-&gt;3)-[alpha-D-Man-(1-&gt;6)]-alpha-D-Man-(1-&gt;6)]-beta-D-Man-(1-&gt;4)-beta-D-GlcNAc-(1-&gt;4)-beta-D-GlcNAc)-L-asparaginyl-[protein] (N-glucan mannose isomer 5A1,2) + 4 beta-D-mannose</text>
        <dbReference type="Rhea" id="RHEA:56008"/>
        <dbReference type="Rhea" id="RHEA-COMP:14356"/>
        <dbReference type="Rhea" id="RHEA-COMP:14367"/>
        <dbReference type="ChEBI" id="CHEBI:15377"/>
        <dbReference type="ChEBI" id="CHEBI:28563"/>
        <dbReference type="ChEBI" id="CHEBI:59087"/>
        <dbReference type="ChEBI" id="CHEBI:139493"/>
        <dbReference type="EC" id="3.2.1.113"/>
    </reaction>
</comment>
<dbReference type="EC" id="3.2.1.-" evidence="13"/>
<sequence length="565" mass="65214">MSFAIPRNVPNLDSEKRSEEDKYWRLKHNMSSDEMYKDKPIRRPRSALRKTLRAVALLVFFASLWVVYQYGGQHRYDWMEPKTDKARQAAVKEAFIRSWDGYKKYAWGYDVYQPLSKRGENMGDDPLGWIIVDSLDTLAIMGLDDRLADARDWVQNVLNYDMDYEVNTFETSIRMLGGLLSAYHLTGDELYLQKAADLGDRLLGAFNSPSGIPYASVNLHTREGVKSHTDRGASSTAEATTVQLELKYLAQLTGNEDFWTKSEGVLQVVDANKPPGGLVPIYIHPDTGRFQGKTIRLGSRGDSYYEYLIKQWLQTNKHEPVYRDMYDESVAGIKKYLVERSYPSMLTFISELDYGVNGPTSPKMDHLVCFASGMFALGATDGQIVRDAKKQQWTRQQESDMELARELAKTCYETYARTATGLAPEIVFFNRRKDVFKDFRIKAFDAHNLQRPETVESLFVLWRITRDPIYRKWGWEIFKAFEKHTRVNGDAGYASVDNVKEVPVELRDNMESFWLSETLKYLYLLFDDSQEEVLPLTKYVFSTEGHPLPRFDPKFKTGWSRLTTS</sequence>
<comment type="catalytic activity">
    <reaction evidence="8">
        <text>N(4)-(alpha-D-Man-(1-&gt;2)-alpha-D-Man-(1-&gt;2)-alpha-D-Man-(1-&gt;3)-[alpha-D-Man-(1-&gt;3)-[alpha-D-Man-(1-&gt;2)-alpha-D-Man-(1-&gt;6)]-alpha-D-Man-(1-&gt;6)]-beta-D-Man-(1-&gt;4)-beta-D-GlcNAc-(1-&gt;4)-beta-D-GlcNAc)-L-asparaginyl-[protein] (N-glucan mannose isomer 8A1,2,3B1,3) + 3 H2O = N(4)-(alpha-D-Man-(1-&gt;3)-[alpha-D-Man-(1-&gt;3)-[alpha-D-Man-(1-&gt;6)]-alpha-D-Man-(1-&gt;6)]-beta-D-Man-(1-&gt;4)-beta-D-GlcNAc-(1-&gt;4)-beta-D-GlcNAc)-L-asparaginyl-[protein] (N-glucan mannose isomer 5A1,2) + 3 beta-D-mannose</text>
        <dbReference type="Rhea" id="RHEA:56028"/>
        <dbReference type="Rhea" id="RHEA-COMP:14358"/>
        <dbReference type="Rhea" id="RHEA-COMP:14367"/>
        <dbReference type="ChEBI" id="CHEBI:15377"/>
        <dbReference type="ChEBI" id="CHEBI:28563"/>
        <dbReference type="ChEBI" id="CHEBI:59087"/>
        <dbReference type="ChEBI" id="CHEBI:60628"/>
        <dbReference type="EC" id="3.2.1.113"/>
    </reaction>
</comment>
<comment type="pathway">
    <text evidence="2">Protein modification; protein glycosylation.</text>
</comment>
<dbReference type="InterPro" id="IPR036026">
    <property type="entry name" value="Seven-hairpin_glycosidases"/>
</dbReference>
<evidence type="ECO:0000256" key="9">
    <source>
        <dbReference type="ARBA" id="ARBA00048605"/>
    </source>
</evidence>
<evidence type="ECO:0000313" key="15">
    <source>
        <dbReference type="EMBL" id="KAA8903286.1"/>
    </source>
</evidence>
<feature type="disulfide bond" evidence="12">
    <location>
        <begin position="369"/>
        <end position="411"/>
    </location>
</feature>
<keyword evidence="14" id="KW-0472">Membrane</keyword>
<comment type="cofactor">
    <cofactor evidence="1 11">
        <name>Ca(2+)</name>
        <dbReference type="ChEBI" id="CHEBI:29108"/>
    </cofactor>
</comment>
<evidence type="ECO:0000256" key="6">
    <source>
        <dbReference type="ARBA" id="ARBA00022837"/>
    </source>
</evidence>
<dbReference type="GO" id="GO:0036503">
    <property type="term" value="P:ERAD pathway"/>
    <property type="evidence" value="ECO:0007669"/>
    <property type="project" value="UniProtKB-ARBA"/>
</dbReference>
<dbReference type="VEuPathDB" id="FungiDB:TRICI_005724"/>
<keyword evidence="13" id="KW-0326">Glycosidase</keyword>
<name>A0A642UPW6_9ASCO</name>
<reference evidence="15" key="1">
    <citation type="journal article" date="2019" name="G3 (Bethesda)">
        <title>Genome Assemblies of Two Rare Opportunistic Yeast Pathogens: Diutina rugosa (syn. Candida rugosa) and Trichomonascus ciferrii (syn. Candida ciferrii).</title>
        <authorList>
            <person name="Mixao V."/>
            <person name="Saus E."/>
            <person name="Hansen A.P."/>
            <person name="Lass-Florl C."/>
            <person name="Gabaldon T."/>
        </authorList>
    </citation>
    <scope>NUCLEOTIDE SEQUENCE</scope>
    <source>
        <strain evidence="15">CBS 4856</strain>
    </source>
</reference>
<dbReference type="InterPro" id="IPR001382">
    <property type="entry name" value="Glyco_hydro_47"/>
</dbReference>
<protein>
    <recommendedName>
        <fullName evidence="13">alpha-1,2-Mannosidase</fullName>
        <ecNumber evidence="13">3.2.1.-</ecNumber>
    </recommendedName>
</protein>
<dbReference type="GO" id="GO:0004571">
    <property type="term" value="F:mannosyl-oligosaccharide 1,2-alpha-mannosidase activity"/>
    <property type="evidence" value="ECO:0007669"/>
    <property type="project" value="UniProtKB-EC"/>
</dbReference>
<dbReference type="AlphaFoldDB" id="A0A642UPW6"/>
<gene>
    <name evidence="15" type="ORF">TRICI_005724</name>
</gene>
<dbReference type="GO" id="GO:0005975">
    <property type="term" value="P:carbohydrate metabolic process"/>
    <property type="evidence" value="ECO:0007669"/>
    <property type="project" value="InterPro"/>
</dbReference>
<dbReference type="PANTHER" id="PTHR11742">
    <property type="entry name" value="MANNOSYL-OLIGOSACCHARIDE ALPHA-1,2-MANNOSIDASE-RELATED"/>
    <property type="match status" value="1"/>
</dbReference>
<evidence type="ECO:0000256" key="12">
    <source>
        <dbReference type="PIRSR" id="PIRSR601382-3"/>
    </source>
</evidence>
<evidence type="ECO:0000256" key="3">
    <source>
        <dbReference type="ARBA" id="ARBA00007658"/>
    </source>
</evidence>
<feature type="transmembrane region" description="Helical" evidence="14">
    <location>
        <begin position="52"/>
        <end position="71"/>
    </location>
</feature>
<keyword evidence="14" id="KW-1133">Transmembrane helix</keyword>
<evidence type="ECO:0000256" key="1">
    <source>
        <dbReference type="ARBA" id="ARBA00001913"/>
    </source>
</evidence>
<evidence type="ECO:0000256" key="5">
    <source>
        <dbReference type="ARBA" id="ARBA00022801"/>
    </source>
</evidence>
<dbReference type="InterPro" id="IPR012341">
    <property type="entry name" value="6hp_glycosidase-like_sf"/>
</dbReference>
<proteinExistence type="inferred from homology"/>
<feature type="active site" description="Proton donor" evidence="10">
    <location>
        <position position="425"/>
    </location>
</feature>
<evidence type="ECO:0000256" key="7">
    <source>
        <dbReference type="ARBA" id="ARBA00023157"/>
    </source>
</evidence>
<evidence type="ECO:0000313" key="16">
    <source>
        <dbReference type="Proteomes" id="UP000761534"/>
    </source>
</evidence>
<evidence type="ECO:0000256" key="11">
    <source>
        <dbReference type="PIRSR" id="PIRSR601382-2"/>
    </source>
</evidence>
<keyword evidence="14" id="KW-0812">Transmembrane</keyword>
<dbReference type="GO" id="GO:0005509">
    <property type="term" value="F:calcium ion binding"/>
    <property type="evidence" value="ECO:0007669"/>
    <property type="project" value="InterPro"/>
</dbReference>
<dbReference type="Proteomes" id="UP000761534">
    <property type="component" value="Unassembled WGS sequence"/>
</dbReference>
<keyword evidence="5 13" id="KW-0378">Hydrolase</keyword>
<dbReference type="EMBL" id="SWFS01000443">
    <property type="protein sequence ID" value="KAA8903286.1"/>
    <property type="molecule type" value="Genomic_DNA"/>
</dbReference>
<dbReference type="Gene3D" id="1.50.10.10">
    <property type="match status" value="1"/>
</dbReference>
<evidence type="ECO:0000256" key="8">
    <source>
        <dbReference type="ARBA" id="ARBA00047669"/>
    </source>
</evidence>
<feature type="active site" description="Proton donor" evidence="10">
    <location>
        <position position="170"/>
    </location>
</feature>
<dbReference type="PRINTS" id="PR00747">
    <property type="entry name" value="GLYHDRLASE47"/>
</dbReference>
<feature type="binding site" evidence="11">
    <location>
        <position position="543"/>
    </location>
    <ligand>
        <name>Ca(2+)</name>
        <dbReference type="ChEBI" id="CHEBI:29108"/>
    </ligand>
</feature>
<keyword evidence="6 11" id="KW-0106">Calcium</keyword>
<comment type="caution">
    <text evidence="15">The sequence shown here is derived from an EMBL/GenBank/DDBJ whole genome shotgun (WGS) entry which is preliminary data.</text>
</comment>
<evidence type="ECO:0000256" key="14">
    <source>
        <dbReference type="SAM" id="Phobius"/>
    </source>
</evidence>
<dbReference type="PANTHER" id="PTHR11742:SF55">
    <property type="entry name" value="ENDOPLASMIC RETICULUM MANNOSYL-OLIGOSACCHARIDE 1,2-ALPHA-MANNOSIDASE"/>
    <property type="match status" value="1"/>
</dbReference>
<evidence type="ECO:0000256" key="4">
    <source>
        <dbReference type="ARBA" id="ARBA00022723"/>
    </source>
</evidence>